<accession>A0A9D1EX97</accession>
<sequence>DLATFKEFTAKELNFTDDLAEMFFQQSKSAVIPGPKSNKSLLSLRIKNMRPEEAVNTSSHELEHVLYQRLGFRPFRERIYLKIRGKKYLENYAQKYASLMNEKNMVLQGNLLLKSKLGSSATYGFTSYEAGIEGLLKQTGMKSKEELHKMLENLIRERIILPDCDKRNLKVLKALKVLLKDESRAYKVGGKVERRHTDALNLKSLTENGSASEFKPATNLTKSEMLAQLYDEAIVILKKEVRHQRMNKFKSFFGLKPKDYNIKPEPPATTRRVVPEEEIMEMDLPKEILDELNR</sequence>
<protein>
    <submittedName>
        <fullName evidence="1">Uncharacterized protein</fullName>
    </submittedName>
</protein>
<dbReference type="AlphaFoldDB" id="A0A9D1EX97"/>
<organism evidence="1 2">
    <name type="scientific">Candidatus Scatousia excrementigallinarum</name>
    <dbReference type="NCBI Taxonomy" id="2840935"/>
    <lineage>
        <taxon>Bacteria</taxon>
        <taxon>Candidatus Scatousia</taxon>
    </lineage>
</organism>
<evidence type="ECO:0000313" key="1">
    <source>
        <dbReference type="EMBL" id="HIS35294.1"/>
    </source>
</evidence>
<evidence type="ECO:0000313" key="2">
    <source>
        <dbReference type="Proteomes" id="UP000823928"/>
    </source>
</evidence>
<gene>
    <name evidence="1" type="ORF">IAC10_01495</name>
</gene>
<reference evidence="1" key="2">
    <citation type="journal article" date="2021" name="PeerJ">
        <title>Extensive microbial diversity within the chicken gut microbiome revealed by metagenomics and culture.</title>
        <authorList>
            <person name="Gilroy R."/>
            <person name="Ravi A."/>
            <person name="Getino M."/>
            <person name="Pursley I."/>
            <person name="Horton D.L."/>
            <person name="Alikhan N.F."/>
            <person name="Baker D."/>
            <person name="Gharbi K."/>
            <person name="Hall N."/>
            <person name="Watson M."/>
            <person name="Adriaenssens E.M."/>
            <person name="Foster-Nyarko E."/>
            <person name="Jarju S."/>
            <person name="Secka A."/>
            <person name="Antonio M."/>
            <person name="Oren A."/>
            <person name="Chaudhuri R.R."/>
            <person name="La Ragione R."/>
            <person name="Hildebrand F."/>
            <person name="Pallen M.J."/>
        </authorList>
    </citation>
    <scope>NUCLEOTIDE SEQUENCE</scope>
    <source>
        <strain evidence="1">6276</strain>
    </source>
</reference>
<feature type="non-terminal residue" evidence="1">
    <location>
        <position position="1"/>
    </location>
</feature>
<dbReference type="EMBL" id="DVIU01000032">
    <property type="protein sequence ID" value="HIS35294.1"/>
    <property type="molecule type" value="Genomic_DNA"/>
</dbReference>
<comment type="caution">
    <text evidence="1">The sequence shown here is derived from an EMBL/GenBank/DDBJ whole genome shotgun (WGS) entry which is preliminary data.</text>
</comment>
<proteinExistence type="predicted"/>
<dbReference type="Proteomes" id="UP000823928">
    <property type="component" value="Unassembled WGS sequence"/>
</dbReference>
<name>A0A9D1EX97_9BACT</name>
<reference evidence="1" key="1">
    <citation type="submission" date="2020-10" db="EMBL/GenBank/DDBJ databases">
        <authorList>
            <person name="Gilroy R."/>
        </authorList>
    </citation>
    <scope>NUCLEOTIDE SEQUENCE</scope>
    <source>
        <strain evidence="1">6276</strain>
    </source>
</reference>